<keyword evidence="1" id="KW-0732">Signal</keyword>
<evidence type="ECO:0000313" key="3">
    <source>
        <dbReference type="Proteomes" id="UP001148614"/>
    </source>
</evidence>
<sequence>MHISILHALFIAIQALCVHALPRAQPDDDLELATFTPTDPISGWPEFTPWTSTTTVFNTWPHSPSSSTSSSTSYFTTTAAPVVTATTITVTDNSINWTPTVPISGWPPVSSKTQTIPGQQVTEIFTITYTSYSEETIALPSPSSVAPAFTIVTVTANPNSLVPSPTGQPSYTFVTVTETISNSATPRFTTITVSEVTLWPSSTQTSGTTQTSQASQTPQTSQLVTLTFSSSSFIESLSSTTVSYSSTVLTLSPPPTFATGTATVGFAGKRHL</sequence>
<keyword evidence="3" id="KW-1185">Reference proteome</keyword>
<evidence type="ECO:0000313" key="2">
    <source>
        <dbReference type="EMBL" id="KAJ3561641.1"/>
    </source>
</evidence>
<dbReference type="OrthoDB" id="4776249at2759"/>
<dbReference type="VEuPathDB" id="FungiDB:F4678DRAFT_125078"/>
<protein>
    <submittedName>
        <fullName evidence="2">Uncharacterized protein</fullName>
    </submittedName>
</protein>
<dbReference type="Proteomes" id="UP001148614">
    <property type="component" value="Unassembled WGS sequence"/>
</dbReference>
<reference evidence="2" key="1">
    <citation type="submission" date="2022-07" db="EMBL/GenBank/DDBJ databases">
        <title>Genome Sequence of Xylaria arbuscula.</title>
        <authorList>
            <person name="Buettner E."/>
        </authorList>
    </citation>
    <scope>NUCLEOTIDE SEQUENCE</scope>
    <source>
        <strain evidence="2">VT107</strain>
    </source>
</reference>
<organism evidence="2 3">
    <name type="scientific">Xylaria arbuscula</name>
    <dbReference type="NCBI Taxonomy" id="114810"/>
    <lineage>
        <taxon>Eukaryota</taxon>
        <taxon>Fungi</taxon>
        <taxon>Dikarya</taxon>
        <taxon>Ascomycota</taxon>
        <taxon>Pezizomycotina</taxon>
        <taxon>Sordariomycetes</taxon>
        <taxon>Xylariomycetidae</taxon>
        <taxon>Xylariales</taxon>
        <taxon>Xylariaceae</taxon>
        <taxon>Xylaria</taxon>
    </lineage>
</organism>
<feature type="chain" id="PRO_5040766328" evidence="1">
    <location>
        <begin position="21"/>
        <end position="272"/>
    </location>
</feature>
<dbReference type="EMBL" id="JANPWZ010002035">
    <property type="protein sequence ID" value="KAJ3561641.1"/>
    <property type="molecule type" value="Genomic_DNA"/>
</dbReference>
<proteinExistence type="predicted"/>
<accession>A0A9W8N7M8</accession>
<evidence type="ECO:0000256" key="1">
    <source>
        <dbReference type="SAM" id="SignalP"/>
    </source>
</evidence>
<comment type="caution">
    <text evidence="2">The sequence shown here is derived from an EMBL/GenBank/DDBJ whole genome shotgun (WGS) entry which is preliminary data.</text>
</comment>
<name>A0A9W8N7M8_9PEZI</name>
<gene>
    <name evidence="2" type="ORF">NPX13_g8865</name>
</gene>
<feature type="signal peptide" evidence="1">
    <location>
        <begin position="1"/>
        <end position="20"/>
    </location>
</feature>
<dbReference type="AlphaFoldDB" id="A0A9W8N7M8"/>